<dbReference type="Ensembl" id="ENSGALT00010056482.1">
    <property type="protein sequence ID" value="ENSGALP00010034225.1"/>
    <property type="gene ID" value="ENSGALG00010023173.1"/>
</dbReference>
<dbReference type="GO" id="GO:0005737">
    <property type="term" value="C:cytoplasm"/>
    <property type="evidence" value="ECO:0000318"/>
    <property type="project" value="GO_Central"/>
</dbReference>
<evidence type="ECO:0000259" key="5">
    <source>
        <dbReference type="Pfam" id="PF23227"/>
    </source>
</evidence>
<dbReference type="InterPro" id="IPR011989">
    <property type="entry name" value="ARM-like"/>
</dbReference>
<accession>A0A8V0ZZ96</accession>
<dbReference type="GeneTree" id="ENSGT00940000160596"/>
<evidence type="ECO:0000259" key="3">
    <source>
        <dbReference type="Pfam" id="PF21047"/>
    </source>
</evidence>
<dbReference type="Proteomes" id="UP000000539">
    <property type="component" value="Chromosome 34"/>
</dbReference>
<feature type="domain" description="Maestro/Maestro-like HEAT-repeats" evidence="5">
    <location>
        <begin position="672"/>
        <end position="909"/>
    </location>
</feature>
<dbReference type="InterPro" id="IPR048465">
    <property type="entry name" value="Maestro-like_HEAT"/>
</dbReference>
<feature type="compositionally biased region" description="Basic and acidic residues" evidence="2">
    <location>
        <begin position="42"/>
        <end position="60"/>
    </location>
</feature>
<dbReference type="InterPro" id="IPR055406">
    <property type="entry name" value="HEAT_Maestro"/>
</dbReference>
<dbReference type="InterPro" id="IPR016024">
    <property type="entry name" value="ARM-type_fold"/>
</dbReference>
<feature type="domain" description="Maestro-like HEAT-repeats" evidence="3">
    <location>
        <begin position="284"/>
        <end position="472"/>
    </location>
</feature>
<dbReference type="Pfam" id="PF21047">
    <property type="entry name" value="HEAT_Maestro"/>
    <property type="match status" value="1"/>
</dbReference>
<feature type="region of interest" description="Disordered" evidence="2">
    <location>
        <begin position="1"/>
        <end position="74"/>
    </location>
</feature>
<dbReference type="InterPro" id="IPR055408">
    <property type="entry name" value="HEAT_MROH2B-like"/>
</dbReference>
<feature type="compositionally biased region" description="Low complexity" evidence="2">
    <location>
        <begin position="23"/>
        <end position="41"/>
    </location>
</feature>
<dbReference type="InterPro" id="IPR045206">
    <property type="entry name" value="Maestro_heat-like_prot"/>
</dbReference>
<name>A0A8V0ZZ96_CHICK</name>
<sequence length="932" mass="106113">MGQHASRAAVQAAPRGKPQHFSPPMAAQATARPQPQPSSSAMEERNPSCPAEAKEKDKLPQEPTSVPPAPPLDASGLPMCAVERYAMDNIEAFLRSTEPQNEEKKMKFLCSIRTICGSAAERNTVQELRIFCRRNELVENIMVLLAEEPRRELSSELRLQAVAAITSLSKVEGALEEKIPLFVVCFRSIFLLPSEQDLDTNLYSKTLRALDEMLHSLVFIHPSTSIGEELKDVFQVLLPFTSLQSSTVRQRAVGRIWKLTHSLAHYCQEKPRHSSEQSPSASYDELRLPVLGQLVGCLILCCAFVQEDKTCRCALSALRHLYRFVLWRSRWEGQLDEQGKLEQWEADHEFSLTWTTNTTVILLRFEKYFHSSEKTDLILLALQGMRDCSNYNTQVASTLMAILTVDFNPMPNDVQRIVTAIHRSRKLITEEQALRTIHGTFPSLAAANPRAMTLSLLRCSPTCDKDIWELWELALSSVDVVPKMVQALLRQLETVPLGQKTEAATALHKLLQYLDYGPQVRLVFPELFVALIIQLVSAGPLAPLEIIAITEDPFRPSAPTSAIRMVVETARSLLLCADMDNLAFSMETHDLWARLLGASMWQNGLHSLAKVMLKNCRDQCRPIFRHLQNLLQYHQLQWREVPAMAFYLELWSCQGHHKDDTGTQKIFRKYIRSKQPRSRELALRGLRNLYAGRMQLLLPDALLWLQDMRADIKLQAIHLLQDIVAQRPASIRGVLSQLAVQLLSCFNEDNAEVRWRSMELFALLLEAPGRKRLLLQAERSLLPLFIHMNEDIPNVAQAAQKALIHAAKLLGWQQLQRLACAAEVWMIADCLLQKRGRDAEQYLKDTVLHLHSPQVPVRDTAVRFLGLLGRKLRNENREKVLDIRKALEGAKEDSEPTVRCLVLQTLLILSVLEDVPPTRPRLRRWFWRTWRE</sequence>
<reference evidence="6" key="3">
    <citation type="submission" date="2025-09" db="UniProtKB">
        <authorList>
            <consortium name="Ensembl"/>
        </authorList>
    </citation>
    <scope>IDENTIFICATION</scope>
    <source>
        <strain evidence="6">broiler</strain>
    </source>
</reference>
<protein>
    <submittedName>
        <fullName evidence="6">Uncharacterized protein</fullName>
    </submittedName>
</protein>
<gene>
    <name evidence="6" type="primary">LOC107049856</name>
</gene>
<proteinExistence type="predicted"/>
<dbReference type="Pfam" id="PF23210">
    <property type="entry name" value="HEAT_Maestro_2"/>
    <property type="match status" value="1"/>
</dbReference>
<evidence type="ECO:0000256" key="1">
    <source>
        <dbReference type="ARBA" id="ARBA00022737"/>
    </source>
</evidence>
<evidence type="ECO:0000259" key="4">
    <source>
        <dbReference type="Pfam" id="PF23210"/>
    </source>
</evidence>
<dbReference type="SUPFAM" id="SSF48371">
    <property type="entry name" value="ARM repeat"/>
    <property type="match status" value="2"/>
</dbReference>
<reference evidence="6" key="2">
    <citation type="submission" date="2025-08" db="UniProtKB">
        <authorList>
            <consortium name="Ensembl"/>
        </authorList>
    </citation>
    <scope>IDENTIFICATION</scope>
    <source>
        <strain evidence="6">broiler</strain>
    </source>
</reference>
<dbReference type="OrthoDB" id="1884734at2759"/>
<feature type="domain" description="MROH2B-like HEAT-repeats" evidence="4">
    <location>
        <begin position="92"/>
        <end position="218"/>
    </location>
</feature>
<dbReference type="Pfam" id="PF23227">
    <property type="entry name" value="HEAT_MROH2B_C"/>
    <property type="match status" value="1"/>
</dbReference>
<keyword evidence="7" id="KW-1185">Reference proteome</keyword>
<keyword evidence="1" id="KW-0677">Repeat</keyword>
<evidence type="ECO:0000256" key="2">
    <source>
        <dbReference type="SAM" id="MobiDB-lite"/>
    </source>
</evidence>
<dbReference type="AlphaFoldDB" id="A0A8V0ZZ96"/>
<dbReference type="Gene3D" id="1.25.10.10">
    <property type="entry name" value="Leucine-rich Repeat Variant"/>
    <property type="match status" value="1"/>
</dbReference>
<organism evidence="6 7">
    <name type="scientific">Gallus gallus</name>
    <name type="common">Chicken</name>
    <dbReference type="NCBI Taxonomy" id="9031"/>
    <lineage>
        <taxon>Eukaryota</taxon>
        <taxon>Metazoa</taxon>
        <taxon>Chordata</taxon>
        <taxon>Craniata</taxon>
        <taxon>Vertebrata</taxon>
        <taxon>Euteleostomi</taxon>
        <taxon>Archelosauria</taxon>
        <taxon>Archosauria</taxon>
        <taxon>Dinosauria</taxon>
        <taxon>Saurischia</taxon>
        <taxon>Theropoda</taxon>
        <taxon>Coelurosauria</taxon>
        <taxon>Aves</taxon>
        <taxon>Neognathae</taxon>
        <taxon>Galloanserae</taxon>
        <taxon>Galliformes</taxon>
        <taxon>Phasianidae</taxon>
        <taxon>Phasianinae</taxon>
        <taxon>Gallus</taxon>
    </lineage>
</organism>
<dbReference type="PANTHER" id="PTHR23120">
    <property type="entry name" value="MAESTRO-RELATED HEAT DOMAIN-CONTAINING"/>
    <property type="match status" value="1"/>
</dbReference>
<reference evidence="6" key="1">
    <citation type="submission" date="2020-11" db="EMBL/GenBank/DDBJ databases">
        <title>Gallus gallus (Chicken) genome, bGalGal1, GRCg7b, maternal haplotype autosomes + Z &amp; W.</title>
        <authorList>
            <person name="Warren W."/>
            <person name="Formenti G."/>
            <person name="Fedrigo O."/>
            <person name="Haase B."/>
            <person name="Mountcastle J."/>
            <person name="Balacco J."/>
            <person name="Tracey A."/>
            <person name="Schneider V."/>
            <person name="Okimoto R."/>
            <person name="Cheng H."/>
            <person name="Hawken R."/>
            <person name="Howe K."/>
            <person name="Jarvis E.D."/>
        </authorList>
    </citation>
    <scope>NUCLEOTIDE SEQUENCE [LARGE SCALE GENOMIC DNA]</scope>
    <source>
        <strain evidence="6">Broiler</strain>
    </source>
</reference>
<dbReference type="PANTHER" id="PTHR23120:SF42">
    <property type="entry name" value="MAESTRO HEAT-LIKE REPEAT FAMILY MEMBER 3"/>
    <property type="match status" value="1"/>
</dbReference>
<evidence type="ECO:0000313" key="7">
    <source>
        <dbReference type="Proteomes" id="UP000000539"/>
    </source>
</evidence>
<evidence type="ECO:0000313" key="6">
    <source>
        <dbReference type="Ensembl" id="ENSGALP00010034225.1"/>
    </source>
</evidence>